<dbReference type="OMA" id="WHMEHEA"/>
<dbReference type="PANTHER" id="PTHR31646:SF1">
    <property type="entry name" value="ALPHA-1,2-MANNOSYLTRANSFERASE MNN2"/>
    <property type="match status" value="1"/>
</dbReference>
<dbReference type="STRING" id="1220926.S2JQ88"/>
<keyword evidence="10" id="KW-1185">Reference proteome</keyword>
<keyword evidence="4" id="KW-0812">Transmembrane</keyword>
<evidence type="ECO:0000313" key="10">
    <source>
        <dbReference type="Proteomes" id="UP000014254"/>
    </source>
</evidence>
<evidence type="ECO:0000256" key="6">
    <source>
        <dbReference type="ARBA" id="ARBA00022989"/>
    </source>
</evidence>
<reference evidence="10" key="1">
    <citation type="submission" date="2013-05" db="EMBL/GenBank/DDBJ databases">
        <title>The Genome sequence of Mucor circinelloides f. circinelloides 1006PhL.</title>
        <authorList>
            <consortium name="The Broad Institute Genomics Platform"/>
            <person name="Cuomo C."/>
            <person name="Earl A."/>
            <person name="Findley K."/>
            <person name="Lee S.C."/>
            <person name="Walker B."/>
            <person name="Young S."/>
            <person name="Zeng Q."/>
            <person name="Gargeya S."/>
            <person name="Fitzgerald M."/>
            <person name="Haas B."/>
            <person name="Abouelleil A."/>
            <person name="Allen A.W."/>
            <person name="Alvarado L."/>
            <person name="Arachchi H.M."/>
            <person name="Berlin A.M."/>
            <person name="Chapman S.B."/>
            <person name="Gainer-Dewar J."/>
            <person name="Goldberg J."/>
            <person name="Griggs A."/>
            <person name="Gujja S."/>
            <person name="Hansen M."/>
            <person name="Howarth C."/>
            <person name="Imamovic A."/>
            <person name="Ireland A."/>
            <person name="Larimer J."/>
            <person name="McCowan C."/>
            <person name="Murphy C."/>
            <person name="Pearson M."/>
            <person name="Poon T.W."/>
            <person name="Priest M."/>
            <person name="Roberts A."/>
            <person name="Saif S."/>
            <person name="Shea T."/>
            <person name="Sisk P."/>
            <person name="Sykes S."/>
            <person name="Wortman J."/>
            <person name="Nusbaum C."/>
            <person name="Birren B."/>
        </authorList>
    </citation>
    <scope>NUCLEOTIDE SEQUENCE [LARGE SCALE GENOMIC DNA]</scope>
    <source>
        <strain evidence="10">1006PhL</strain>
    </source>
</reference>
<dbReference type="Pfam" id="PF11051">
    <property type="entry name" value="Mannosyl_trans3"/>
    <property type="match status" value="2"/>
</dbReference>
<evidence type="ECO:0000256" key="4">
    <source>
        <dbReference type="ARBA" id="ARBA00022692"/>
    </source>
</evidence>
<dbReference type="GO" id="GO:0046354">
    <property type="term" value="P:mannan biosynthetic process"/>
    <property type="evidence" value="ECO:0007669"/>
    <property type="project" value="TreeGrafter"/>
</dbReference>
<name>S2JQ88_MUCC1</name>
<sequence>MKYAIIMGVILYVYLYILPIQKQQLISQPPSPSTSATIAEKHIAKENAYLGNCLGTNVERNVDNNHRDSNRAYWNQLSDMSIDRYKFGWKDFVRQEREKPQPTSWEEEKGIVFVAGNDDTLKRTVGTIRLLRSFECTLPIEIWHMEHEAQAAATFTNKLQSLGNVRLRDLSEFGLPKSISRMRSRGKQFHVKAAAIINSRFQNVLYLDSDNIPTRDPTFLFDSAEYKQTGALFWPDFWKTAAENKIFRLLEIECVDTWEQESGQIVVDKARHWIPLQLSWFMQYFHEVYFRLLNGDKDTFQYAWRALGAPFHRIETFIGMGGLMLNGTFCGHSMLQYAADSQQQPLFVHANLMKQIPKSVFLGASGVIKKQRPWHLIKRYRDDRSNNFLKPEFYTVENTTIGCMNFANRKFENESPSYVESFDEVLPSFQDEYFRLGGIGGYE</sequence>
<dbReference type="Proteomes" id="UP000014254">
    <property type="component" value="Unassembled WGS sequence"/>
</dbReference>
<dbReference type="PANTHER" id="PTHR31646">
    <property type="entry name" value="ALPHA-1,2-MANNOSYLTRANSFERASE MNN2"/>
    <property type="match status" value="1"/>
</dbReference>
<gene>
    <name evidence="9" type="ORF">HMPREF1544_11376</name>
</gene>
<evidence type="ECO:0000256" key="5">
    <source>
        <dbReference type="ARBA" id="ARBA00022968"/>
    </source>
</evidence>
<dbReference type="AlphaFoldDB" id="S2JQ88"/>
<comment type="subcellular location">
    <subcellularLocation>
        <location evidence="1">Golgi apparatus membrane</location>
        <topology evidence="1">Single-pass type II membrane protein</topology>
    </subcellularLocation>
</comment>
<evidence type="ECO:0000256" key="7">
    <source>
        <dbReference type="ARBA" id="ARBA00023034"/>
    </source>
</evidence>
<evidence type="ECO:0000256" key="8">
    <source>
        <dbReference type="ARBA" id="ARBA00023136"/>
    </source>
</evidence>
<dbReference type="eggNOG" id="ENOG502QQ16">
    <property type="taxonomic scope" value="Eukaryota"/>
</dbReference>
<dbReference type="InterPro" id="IPR029044">
    <property type="entry name" value="Nucleotide-diphossugar_trans"/>
</dbReference>
<proteinExistence type="inferred from homology"/>
<dbReference type="OrthoDB" id="430354at2759"/>
<keyword evidence="7" id="KW-0333">Golgi apparatus</keyword>
<evidence type="ECO:0000256" key="1">
    <source>
        <dbReference type="ARBA" id="ARBA00004323"/>
    </source>
</evidence>
<organism evidence="9 10">
    <name type="scientific">Mucor circinelloides f. circinelloides (strain 1006PhL)</name>
    <name type="common">Mucormycosis agent</name>
    <name type="synonym">Calyptromyces circinelloides</name>
    <dbReference type="NCBI Taxonomy" id="1220926"/>
    <lineage>
        <taxon>Eukaryota</taxon>
        <taxon>Fungi</taxon>
        <taxon>Fungi incertae sedis</taxon>
        <taxon>Mucoromycota</taxon>
        <taxon>Mucoromycotina</taxon>
        <taxon>Mucoromycetes</taxon>
        <taxon>Mucorales</taxon>
        <taxon>Mucorineae</taxon>
        <taxon>Mucoraceae</taxon>
        <taxon>Mucor</taxon>
    </lineage>
</organism>
<dbReference type="GO" id="GO:0000026">
    <property type="term" value="F:alpha-1,2-mannosyltransferase activity"/>
    <property type="evidence" value="ECO:0007669"/>
    <property type="project" value="TreeGrafter"/>
</dbReference>
<protein>
    <recommendedName>
        <fullName evidence="11">Alpha 1,2-mannosyltransferase</fullName>
    </recommendedName>
</protein>
<evidence type="ECO:0008006" key="11">
    <source>
        <dbReference type="Google" id="ProtNLM"/>
    </source>
</evidence>
<evidence type="ECO:0000256" key="2">
    <source>
        <dbReference type="ARBA" id="ARBA00009105"/>
    </source>
</evidence>
<comment type="similarity">
    <text evidence="2">Belongs to the MNN1/MNT family.</text>
</comment>
<accession>S2JQ88</accession>
<dbReference type="InParanoid" id="S2JQ88"/>
<dbReference type="VEuPathDB" id="FungiDB:HMPREF1544_11376"/>
<evidence type="ECO:0000313" key="9">
    <source>
        <dbReference type="EMBL" id="EPB81895.1"/>
    </source>
</evidence>
<dbReference type="GO" id="GO:0000139">
    <property type="term" value="C:Golgi membrane"/>
    <property type="evidence" value="ECO:0007669"/>
    <property type="project" value="UniProtKB-SubCell"/>
</dbReference>
<dbReference type="EMBL" id="KE124142">
    <property type="protein sequence ID" value="EPB81895.1"/>
    <property type="molecule type" value="Genomic_DNA"/>
</dbReference>
<evidence type="ECO:0000256" key="3">
    <source>
        <dbReference type="ARBA" id="ARBA00022679"/>
    </source>
</evidence>
<keyword evidence="5" id="KW-0735">Signal-anchor</keyword>
<keyword evidence="6" id="KW-1133">Transmembrane helix</keyword>
<dbReference type="SUPFAM" id="SSF53448">
    <property type="entry name" value="Nucleotide-diphospho-sugar transferases"/>
    <property type="match status" value="1"/>
</dbReference>
<keyword evidence="8" id="KW-0472">Membrane</keyword>
<keyword evidence="3" id="KW-0808">Transferase</keyword>
<dbReference type="InterPro" id="IPR022751">
    <property type="entry name" value="Alpha_mannosyltransferase"/>
</dbReference>